<dbReference type="Proteomes" id="UP000078540">
    <property type="component" value="Unassembled WGS sequence"/>
</dbReference>
<keyword evidence="2" id="KW-1185">Reference proteome</keyword>
<evidence type="ECO:0000313" key="2">
    <source>
        <dbReference type="Proteomes" id="UP000078540"/>
    </source>
</evidence>
<gene>
    <name evidence="1" type="ORF">ALC53_09187</name>
</gene>
<sequence length="159" mass="18909">YSKSYAQTQIKSTKLDFTWKINENNANTSYFKKYNICQIHEPKIDMTNELTFEELENFRILLLIINGSKSESDYINFEYELIIRSIAIINAMELIEFAFSFNIKFLEIYLINFVKFHIKEIVKTKNFQKLSQKDIVKLMELIEKNETSLIETSSSLFEK</sequence>
<name>A0A195B6E8_9HYME</name>
<proteinExistence type="predicted"/>
<protein>
    <submittedName>
        <fullName evidence="1">Uncharacterized protein</fullName>
    </submittedName>
</protein>
<reference evidence="1 2" key="1">
    <citation type="submission" date="2015-09" db="EMBL/GenBank/DDBJ databases">
        <title>Atta colombica WGS genome.</title>
        <authorList>
            <person name="Nygaard S."/>
            <person name="Hu H."/>
            <person name="Boomsma J."/>
            <person name="Zhang G."/>
        </authorList>
    </citation>
    <scope>NUCLEOTIDE SEQUENCE [LARGE SCALE GENOMIC DNA]</scope>
    <source>
        <strain evidence="1">Treedump-2</strain>
        <tissue evidence="1">Whole body</tissue>
    </source>
</reference>
<dbReference type="EMBL" id="KQ976574">
    <property type="protein sequence ID" value="KYM80093.1"/>
    <property type="molecule type" value="Genomic_DNA"/>
</dbReference>
<feature type="non-terminal residue" evidence="1">
    <location>
        <position position="1"/>
    </location>
</feature>
<dbReference type="AlphaFoldDB" id="A0A195B6E8"/>
<organism evidence="1 2">
    <name type="scientific">Atta colombica</name>
    <dbReference type="NCBI Taxonomy" id="520822"/>
    <lineage>
        <taxon>Eukaryota</taxon>
        <taxon>Metazoa</taxon>
        <taxon>Ecdysozoa</taxon>
        <taxon>Arthropoda</taxon>
        <taxon>Hexapoda</taxon>
        <taxon>Insecta</taxon>
        <taxon>Pterygota</taxon>
        <taxon>Neoptera</taxon>
        <taxon>Endopterygota</taxon>
        <taxon>Hymenoptera</taxon>
        <taxon>Apocrita</taxon>
        <taxon>Aculeata</taxon>
        <taxon>Formicoidea</taxon>
        <taxon>Formicidae</taxon>
        <taxon>Myrmicinae</taxon>
        <taxon>Atta</taxon>
    </lineage>
</organism>
<accession>A0A195B6E8</accession>
<dbReference type="STRING" id="520822.A0A195B6E8"/>
<dbReference type="CDD" id="cd14733">
    <property type="entry name" value="BACK"/>
    <property type="match status" value="1"/>
</dbReference>
<evidence type="ECO:0000313" key="1">
    <source>
        <dbReference type="EMBL" id="KYM80093.1"/>
    </source>
</evidence>